<feature type="chain" id="PRO_5011111129" description="SH3b domain-containing protein" evidence="1">
    <location>
        <begin position="24"/>
        <end position="201"/>
    </location>
</feature>
<dbReference type="Proteomes" id="UP000217895">
    <property type="component" value="Chromosome"/>
</dbReference>
<proteinExistence type="predicted"/>
<dbReference type="Gene3D" id="2.30.30.40">
    <property type="entry name" value="SH3 Domains"/>
    <property type="match status" value="1"/>
</dbReference>
<dbReference type="EMBL" id="AP018203">
    <property type="protein sequence ID" value="BAY54254.1"/>
    <property type="molecule type" value="Genomic_DNA"/>
</dbReference>
<evidence type="ECO:0000259" key="2">
    <source>
        <dbReference type="Pfam" id="PF08239"/>
    </source>
</evidence>
<feature type="domain" description="SH3b" evidence="2">
    <location>
        <begin position="138"/>
        <end position="197"/>
    </location>
</feature>
<dbReference type="Pfam" id="PF08239">
    <property type="entry name" value="SH3_3"/>
    <property type="match status" value="1"/>
</dbReference>
<dbReference type="AlphaFoldDB" id="A0A1Z4JBU8"/>
<organism evidence="3 4">
    <name type="scientific">Leptolyngbya boryana NIES-2135</name>
    <dbReference type="NCBI Taxonomy" id="1973484"/>
    <lineage>
        <taxon>Bacteria</taxon>
        <taxon>Bacillati</taxon>
        <taxon>Cyanobacteriota</taxon>
        <taxon>Cyanophyceae</taxon>
        <taxon>Leptolyngbyales</taxon>
        <taxon>Leptolyngbyaceae</taxon>
        <taxon>Leptolyngbya group</taxon>
        <taxon>Leptolyngbya</taxon>
    </lineage>
</organism>
<name>A0A1Z4JBU8_LEPBY</name>
<evidence type="ECO:0000256" key="1">
    <source>
        <dbReference type="SAM" id="SignalP"/>
    </source>
</evidence>
<protein>
    <recommendedName>
        <fullName evidence="2">SH3b domain-containing protein</fullName>
    </recommendedName>
</protein>
<feature type="signal peptide" evidence="1">
    <location>
        <begin position="1"/>
        <end position="23"/>
    </location>
</feature>
<sequence>MKRNLILLLTTIASASFAVPAKADTVNARCEYYPNGQSKATVSMSCKFSQRQGNISIEWADGIRNEFTPTGSSPGNFVDQRGGAVYRQSGLGDKGQIFKLPSGLVYVYWSTASTTTRPAPAAPRGISTLKASSANAQINVRSQPTVNSSSSSYGVPGDKVSVLQCVQDRDTAGSDLNWCKVQFVQSKAIGWVRSDFILFAE</sequence>
<evidence type="ECO:0000313" key="4">
    <source>
        <dbReference type="Proteomes" id="UP000217895"/>
    </source>
</evidence>
<evidence type="ECO:0000313" key="3">
    <source>
        <dbReference type="EMBL" id="BAY54254.1"/>
    </source>
</evidence>
<keyword evidence="1" id="KW-0732">Signal</keyword>
<gene>
    <name evidence="3" type="ORF">NIES2135_10700</name>
</gene>
<reference evidence="3 4" key="1">
    <citation type="submission" date="2017-06" db="EMBL/GenBank/DDBJ databases">
        <title>Genome sequencing of cyanobaciteial culture collection at National Institute for Environmental Studies (NIES).</title>
        <authorList>
            <person name="Hirose Y."/>
            <person name="Shimura Y."/>
            <person name="Fujisawa T."/>
            <person name="Nakamura Y."/>
            <person name="Kawachi M."/>
        </authorList>
    </citation>
    <scope>NUCLEOTIDE SEQUENCE [LARGE SCALE GENOMIC DNA]</scope>
    <source>
        <strain evidence="3 4">NIES-2135</strain>
    </source>
</reference>
<keyword evidence="4" id="KW-1185">Reference proteome</keyword>
<accession>A0A1Z4JBU8</accession>
<dbReference type="InterPro" id="IPR003646">
    <property type="entry name" value="SH3-like_bac-type"/>
</dbReference>